<evidence type="ECO:0000313" key="14">
    <source>
        <dbReference type="Proteomes" id="UP000062768"/>
    </source>
</evidence>
<dbReference type="GO" id="GO:0005886">
    <property type="term" value="C:plasma membrane"/>
    <property type="evidence" value="ECO:0007669"/>
    <property type="project" value="UniProtKB-SubCell"/>
</dbReference>
<reference evidence="11" key="1">
    <citation type="submission" date="2013-12" db="EMBL/GenBank/DDBJ databases">
        <title>The complete genome sequence of Methanobacterium sp. BRM9.</title>
        <authorList>
            <consortium name="Pastoral Greenhouse Gas Research Consortium"/>
            <person name="Kelly W.J."/>
            <person name="Leahy S.C."/>
            <person name="Perry R."/>
            <person name="Li D."/>
            <person name="Altermann E."/>
            <person name="Lambie S.C."/>
            <person name="Attwood G.T."/>
        </authorList>
    </citation>
    <scope>NUCLEOTIDE SEQUENCE [LARGE SCALE GENOMIC DNA]</scope>
    <source>
        <strain evidence="11">BRM9</strain>
    </source>
</reference>
<proteinExistence type="inferred from homology"/>
<dbReference type="PATRIC" id="fig|2162.10.peg.1664"/>
<dbReference type="InterPro" id="IPR011014">
    <property type="entry name" value="MscS_channel_TM-2"/>
</dbReference>
<dbReference type="EMBL" id="CP006933">
    <property type="protein sequence ID" value="AIS31381.1"/>
    <property type="molecule type" value="Genomic_DNA"/>
</dbReference>
<dbReference type="SUPFAM" id="SSF82861">
    <property type="entry name" value="Mechanosensitive channel protein MscS (YggB), transmembrane region"/>
    <property type="match status" value="1"/>
</dbReference>
<evidence type="ECO:0000256" key="1">
    <source>
        <dbReference type="ARBA" id="ARBA00004651"/>
    </source>
</evidence>
<dbReference type="Pfam" id="PF21088">
    <property type="entry name" value="MS_channel_1st"/>
    <property type="match status" value="1"/>
</dbReference>
<keyword evidence="4 7" id="KW-0812">Transmembrane</keyword>
<keyword evidence="6 7" id="KW-0472">Membrane</keyword>
<dbReference type="SUPFAM" id="SSF82689">
    <property type="entry name" value="Mechanosensitive channel protein MscS (YggB), C-terminal domain"/>
    <property type="match status" value="1"/>
</dbReference>
<dbReference type="Gene3D" id="1.10.287.1260">
    <property type="match status" value="1"/>
</dbReference>
<keyword evidence="5 7" id="KW-1133">Transmembrane helix</keyword>
<evidence type="ECO:0000256" key="3">
    <source>
        <dbReference type="ARBA" id="ARBA00022475"/>
    </source>
</evidence>
<dbReference type="InterPro" id="IPR011066">
    <property type="entry name" value="MscS_channel_C_sf"/>
</dbReference>
<evidence type="ECO:0000256" key="6">
    <source>
        <dbReference type="ARBA" id="ARBA00023136"/>
    </source>
</evidence>
<dbReference type="Gene3D" id="2.30.30.60">
    <property type="match status" value="1"/>
</dbReference>
<dbReference type="InterPro" id="IPR023408">
    <property type="entry name" value="MscS_beta-dom_sf"/>
</dbReference>
<dbReference type="KEGG" id="mfc:BRM9_0558"/>
<accession>A0A089Z989</accession>
<evidence type="ECO:0000259" key="8">
    <source>
        <dbReference type="Pfam" id="PF00924"/>
    </source>
</evidence>
<feature type="transmembrane region" description="Helical" evidence="7">
    <location>
        <begin position="76"/>
        <end position="96"/>
    </location>
</feature>
<dbReference type="Pfam" id="PF00924">
    <property type="entry name" value="MS_channel_2nd"/>
    <property type="match status" value="1"/>
</dbReference>
<dbReference type="Pfam" id="PF21082">
    <property type="entry name" value="MS_channel_3rd"/>
    <property type="match status" value="1"/>
</dbReference>
<name>A0A089Z989_METFO</name>
<keyword evidence="14" id="KW-1185">Reference proteome</keyword>
<dbReference type="InterPro" id="IPR049142">
    <property type="entry name" value="MS_channel_1st"/>
</dbReference>
<evidence type="ECO:0000256" key="4">
    <source>
        <dbReference type="ARBA" id="ARBA00022692"/>
    </source>
</evidence>
<evidence type="ECO:0000313" key="12">
    <source>
        <dbReference type="EMBL" id="CEL25231.1"/>
    </source>
</evidence>
<evidence type="ECO:0000313" key="13">
    <source>
        <dbReference type="Proteomes" id="UP000029661"/>
    </source>
</evidence>
<dbReference type="GeneID" id="26739835"/>
<dbReference type="STRING" id="2162.BRM9_0558"/>
<dbReference type="GO" id="GO:0008381">
    <property type="term" value="F:mechanosensitive monoatomic ion channel activity"/>
    <property type="evidence" value="ECO:0007669"/>
    <property type="project" value="InterPro"/>
</dbReference>
<dbReference type="Proteomes" id="UP000029661">
    <property type="component" value="Chromosome"/>
</dbReference>
<keyword evidence="3" id="KW-1003">Cell membrane</keyword>
<feature type="domain" description="Mechanosensitive ion channel MscS C-terminal" evidence="9">
    <location>
        <begin position="167"/>
        <end position="242"/>
    </location>
</feature>
<comment type="similarity">
    <text evidence="2">Belongs to the MscS (TC 1.A.23) family.</text>
</comment>
<dbReference type="InterPro" id="IPR045275">
    <property type="entry name" value="MscS_archaea/bacteria_type"/>
</dbReference>
<evidence type="ECO:0000256" key="5">
    <source>
        <dbReference type="ARBA" id="ARBA00022989"/>
    </source>
</evidence>
<dbReference type="SUPFAM" id="SSF50182">
    <property type="entry name" value="Sm-like ribonucleoproteins"/>
    <property type="match status" value="1"/>
</dbReference>
<dbReference type="AlphaFoldDB" id="A0A089Z989"/>
<dbReference type="RefSeq" id="WP_048084718.1">
    <property type="nucleotide sequence ID" value="NZ_CALCVY010000017.1"/>
</dbReference>
<evidence type="ECO:0000259" key="9">
    <source>
        <dbReference type="Pfam" id="PF21082"/>
    </source>
</evidence>
<reference evidence="12" key="2">
    <citation type="submission" date="2014-09" db="EMBL/GenBank/DDBJ databases">
        <authorList>
            <person name="Bishop-Lilly K.A."/>
            <person name="Broomall S.M."/>
            <person name="Chain P.S."/>
            <person name="Chertkov O."/>
            <person name="Coyne S.R."/>
            <person name="Daligault H.E."/>
            <person name="Davenport K.W."/>
            <person name="Erkkila T."/>
            <person name="Frey K.G."/>
            <person name="Gibbons H.S."/>
            <person name="Gu W."/>
            <person name="Jaissle J."/>
            <person name="Johnson S.L."/>
            <person name="Koroleva G.I."/>
            <person name="Ladner J.T."/>
            <person name="Lo C.-C."/>
            <person name="Minogue T.D."/>
            <person name="Munk C."/>
            <person name="Palacios G.F."/>
            <person name="Redden C.L."/>
            <person name="Rosenzweig C.N."/>
            <person name="Scholz M.B."/>
            <person name="Teshima H."/>
            <person name="Xu Y."/>
        </authorList>
    </citation>
    <scope>NUCLEOTIDE SEQUENCE</scope>
    <source>
        <strain evidence="12">Mb9</strain>
    </source>
</reference>
<gene>
    <name evidence="11" type="ORF">BRM9_0558</name>
    <name evidence="12" type="ORF">MB9_1596</name>
</gene>
<evidence type="ECO:0000259" key="10">
    <source>
        <dbReference type="Pfam" id="PF21088"/>
    </source>
</evidence>
<feature type="domain" description="Mechanosensitive ion channel transmembrane helices 2/3" evidence="10">
    <location>
        <begin position="53"/>
        <end position="92"/>
    </location>
</feature>
<evidence type="ECO:0000313" key="11">
    <source>
        <dbReference type="EMBL" id="AIS31381.1"/>
    </source>
</evidence>
<dbReference type="PANTHER" id="PTHR30221:SF1">
    <property type="entry name" value="SMALL-CONDUCTANCE MECHANOSENSITIVE CHANNEL"/>
    <property type="match status" value="1"/>
</dbReference>
<dbReference type="InterPro" id="IPR049278">
    <property type="entry name" value="MS_channel_C"/>
</dbReference>
<dbReference type="EMBL" id="LN734822">
    <property type="protein sequence ID" value="CEL25231.1"/>
    <property type="molecule type" value="Genomic_DNA"/>
</dbReference>
<dbReference type="Gene3D" id="3.30.70.100">
    <property type="match status" value="1"/>
</dbReference>
<dbReference type="PANTHER" id="PTHR30221">
    <property type="entry name" value="SMALL-CONDUCTANCE MECHANOSENSITIVE CHANNEL"/>
    <property type="match status" value="1"/>
</dbReference>
<protein>
    <submittedName>
        <fullName evidence="12">Mechanosensitive ion channel MscS</fullName>
    </submittedName>
    <submittedName>
        <fullName evidence="11">Mechanosensitive ion channel protein</fullName>
    </submittedName>
</protein>
<comment type="subcellular location">
    <subcellularLocation>
        <location evidence="1">Cell membrane</location>
        <topology evidence="1">Multi-pass membrane protein</topology>
    </subcellularLocation>
</comment>
<evidence type="ECO:0000256" key="2">
    <source>
        <dbReference type="ARBA" id="ARBA00008017"/>
    </source>
</evidence>
<dbReference type="Proteomes" id="UP000062768">
    <property type="component" value="Chromosome I"/>
</dbReference>
<evidence type="ECO:0000256" key="7">
    <source>
        <dbReference type="SAM" id="Phobius"/>
    </source>
</evidence>
<feature type="domain" description="Mechanosensitive ion channel MscS" evidence="8">
    <location>
        <begin position="94"/>
        <end position="160"/>
    </location>
</feature>
<dbReference type="InterPro" id="IPR010920">
    <property type="entry name" value="LSM_dom_sf"/>
</dbReference>
<sequence length="254" mass="28390">MVVDPDPLYINLIKIAIILVVSLIITKWSIYIVKKIGSQFNFELTLIQVINEIIKYSVIAVAITLCLREVGVDINAIIVSLGIVGIAVGFAARDTLSNFIAGMFILADQSFKVGDIIEMSGKRGKVIKLGLRVTTIKTDDNKIITIPNSTFSSSVYVNYTSRETRRVELNVNIPYEIELEETVNSMVKVASNCQWALPQPKPNVLIKEMTDTGIKATINVWVEDPWKVDTYKSQLALKVKELLVVKDCRENVKE</sequence>
<feature type="transmembrane region" description="Helical" evidence="7">
    <location>
        <begin position="12"/>
        <end position="33"/>
    </location>
</feature>
<dbReference type="OrthoDB" id="31543at2157"/>
<dbReference type="InterPro" id="IPR006685">
    <property type="entry name" value="MscS_channel_2nd"/>
</dbReference>
<organism evidence="11 13">
    <name type="scientific">Methanobacterium formicicum</name>
    <dbReference type="NCBI Taxonomy" id="2162"/>
    <lineage>
        <taxon>Archaea</taxon>
        <taxon>Methanobacteriati</taxon>
        <taxon>Methanobacteriota</taxon>
        <taxon>Methanomada group</taxon>
        <taxon>Methanobacteria</taxon>
        <taxon>Methanobacteriales</taxon>
        <taxon>Methanobacteriaceae</taxon>
        <taxon>Methanobacterium</taxon>
    </lineage>
</organism>